<dbReference type="Proteomes" id="UP001224775">
    <property type="component" value="Unassembled WGS sequence"/>
</dbReference>
<reference evidence="2" key="1">
    <citation type="submission" date="2023-06" db="EMBL/GenBank/DDBJ databases">
        <title>Survivors Of The Sea: Transcriptome response of Skeletonema marinoi to long-term dormancy.</title>
        <authorList>
            <person name="Pinder M.I.M."/>
            <person name="Kourtchenko O."/>
            <person name="Robertson E.K."/>
            <person name="Larsson T."/>
            <person name="Maumus F."/>
            <person name="Osuna-Cruz C.M."/>
            <person name="Vancaester E."/>
            <person name="Stenow R."/>
            <person name="Vandepoele K."/>
            <person name="Ploug H."/>
            <person name="Bruchert V."/>
            <person name="Godhe A."/>
            <person name="Topel M."/>
        </authorList>
    </citation>
    <scope>NUCLEOTIDE SEQUENCE</scope>
    <source>
        <strain evidence="2">R05AC</strain>
    </source>
</reference>
<evidence type="ECO:0000313" key="3">
    <source>
        <dbReference type="Proteomes" id="UP001224775"/>
    </source>
</evidence>
<dbReference type="InterPro" id="IPR038538">
    <property type="entry name" value="MTERF_sf"/>
</dbReference>
<gene>
    <name evidence="2" type="ORF">QTG54_010464</name>
</gene>
<feature type="signal peptide" evidence="1">
    <location>
        <begin position="1"/>
        <end position="22"/>
    </location>
</feature>
<keyword evidence="1" id="KW-0732">Signal</keyword>
<keyword evidence="3" id="KW-1185">Reference proteome</keyword>
<dbReference type="Gene3D" id="1.25.70.10">
    <property type="entry name" value="Transcription termination factor 3, mitochondrial"/>
    <property type="match status" value="1"/>
</dbReference>
<evidence type="ECO:0000313" key="2">
    <source>
        <dbReference type="EMBL" id="KAK1739148.1"/>
    </source>
</evidence>
<proteinExistence type="predicted"/>
<evidence type="ECO:0000256" key="1">
    <source>
        <dbReference type="SAM" id="SignalP"/>
    </source>
</evidence>
<dbReference type="EMBL" id="JATAAI010000019">
    <property type="protein sequence ID" value="KAK1739148.1"/>
    <property type="molecule type" value="Genomic_DNA"/>
</dbReference>
<comment type="caution">
    <text evidence="2">The sequence shown here is derived from an EMBL/GenBank/DDBJ whole genome shotgun (WGS) entry which is preliminary data.</text>
</comment>
<feature type="chain" id="PRO_5041936771" evidence="1">
    <location>
        <begin position="23"/>
        <end position="183"/>
    </location>
</feature>
<organism evidence="2 3">
    <name type="scientific">Skeletonema marinoi</name>
    <dbReference type="NCBI Taxonomy" id="267567"/>
    <lineage>
        <taxon>Eukaryota</taxon>
        <taxon>Sar</taxon>
        <taxon>Stramenopiles</taxon>
        <taxon>Ochrophyta</taxon>
        <taxon>Bacillariophyta</taxon>
        <taxon>Coscinodiscophyceae</taxon>
        <taxon>Thalassiosirophycidae</taxon>
        <taxon>Thalassiosirales</taxon>
        <taxon>Skeletonemataceae</taxon>
        <taxon>Skeletonema</taxon>
        <taxon>Skeletonema marinoi-dohrnii complex</taxon>
    </lineage>
</organism>
<sequence>MKNFLLALSITILYTALPTVQGFGLGGGNKARRGAAAKPSSPLLEDALKGYPFVNDDKTKLSSTFNELAKLYGDEEALGMVKIEPRVLRFDAENFEPCLESWTEQFGLEKAQAMVKRNPGLLGVKPSLTEDADSSMYGSYVVAALRPSPISLAAWGVLLLSLLGNQDFWTDGGFYNGGGSPLQ</sequence>
<accession>A0AAD8Y402</accession>
<name>A0AAD8Y402_9STRA</name>
<protein>
    <submittedName>
        <fullName evidence="2">Uncharacterized protein</fullName>
    </submittedName>
</protein>
<dbReference type="AlphaFoldDB" id="A0AAD8Y402"/>